<dbReference type="RefSeq" id="XP_001483731.2">
    <property type="nucleotide sequence ID" value="XM_001483681.1"/>
</dbReference>
<dbReference type="OrthoDB" id="5551751at2759"/>
<evidence type="ECO:0000256" key="1">
    <source>
        <dbReference type="ARBA" id="ARBA00022729"/>
    </source>
</evidence>
<protein>
    <recommendedName>
        <fullName evidence="3">FAS1 domain-containing protein</fullName>
    </recommendedName>
</protein>
<feature type="chain" id="PRO_5002681298" description="FAS1 domain-containing protein" evidence="2">
    <location>
        <begin position="19"/>
        <end position="345"/>
    </location>
</feature>
<dbReference type="eggNOG" id="ENOG502S5NC">
    <property type="taxonomic scope" value="Eukaryota"/>
</dbReference>
<proteinExistence type="predicted"/>
<dbReference type="PANTHER" id="PTHR28156:SF1">
    <property type="entry name" value="FAS1 DOMAIN-CONTAINING PROTEIN YDR262W"/>
    <property type="match status" value="1"/>
</dbReference>
<dbReference type="AlphaFoldDB" id="A5DMF9"/>
<accession>A5DMF9</accession>
<dbReference type="Pfam" id="PF02469">
    <property type="entry name" value="Fasciclin"/>
    <property type="match status" value="1"/>
</dbReference>
<dbReference type="Gene3D" id="2.30.180.10">
    <property type="entry name" value="FAS1 domain"/>
    <property type="match status" value="1"/>
</dbReference>
<dbReference type="HOGENOM" id="CLU_052194_0_0_1"/>
<organism evidence="4 5">
    <name type="scientific">Meyerozyma guilliermondii (strain ATCC 6260 / CBS 566 / DSM 6381 / JCM 1539 / NBRC 10279 / NRRL Y-324)</name>
    <name type="common">Yeast</name>
    <name type="synonym">Candida guilliermondii</name>
    <dbReference type="NCBI Taxonomy" id="294746"/>
    <lineage>
        <taxon>Eukaryota</taxon>
        <taxon>Fungi</taxon>
        <taxon>Dikarya</taxon>
        <taxon>Ascomycota</taxon>
        <taxon>Saccharomycotina</taxon>
        <taxon>Pichiomycetes</taxon>
        <taxon>Debaryomycetaceae</taxon>
        <taxon>Meyerozyma</taxon>
    </lineage>
</organism>
<evidence type="ECO:0000313" key="4">
    <source>
        <dbReference type="EMBL" id="EDK40362.2"/>
    </source>
</evidence>
<dbReference type="STRING" id="294746.A5DMF9"/>
<dbReference type="VEuPathDB" id="FungiDB:PGUG_04460"/>
<gene>
    <name evidence="4" type="ORF">PGUG_04460</name>
</gene>
<dbReference type="SUPFAM" id="SSF82153">
    <property type="entry name" value="FAS1 domain"/>
    <property type="match status" value="1"/>
</dbReference>
<dbReference type="InterPro" id="IPR000782">
    <property type="entry name" value="FAS1_domain"/>
</dbReference>
<evidence type="ECO:0000256" key="2">
    <source>
        <dbReference type="SAM" id="SignalP"/>
    </source>
</evidence>
<dbReference type="InParanoid" id="A5DMF9"/>
<keyword evidence="1 2" id="KW-0732">Signal</keyword>
<dbReference type="InterPro" id="IPR036378">
    <property type="entry name" value="FAS1_dom_sf"/>
</dbReference>
<evidence type="ECO:0000259" key="3">
    <source>
        <dbReference type="PROSITE" id="PS50213"/>
    </source>
</evidence>
<reference evidence="4 5" key="1">
    <citation type="journal article" date="2009" name="Nature">
        <title>Evolution of pathogenicity and sexual reproduction in eight Candida genomes.</title>
        <authorList>
            <person name="Butler G."/>
            <person name="Rasmussen M.D."/>
            <person name="Lin M.F."/>
            <person name="Santos M.A."/>
            <person name="Sakthikumar S."/>
            <person name="Munro C.A."/>
            <person name="Rheinbay E."/>
            <person name="Grabherr M."/>
            <person name="Forche A."/>
            <person name="Reedy J.L."/>
            <person name="Agrafioti I."/>
            <person name="Arnaud M.B."/>
            <person name="Bates S."/>
            <person name="Brown A.J."/>
            <person name="Brunke S."/>
            <person name="Costanzo M.C."/>
            <person name="Fitzpatrick D.A."/>
            <person name="de Groot P.W."/>
            <person name="Harris D."/>
            <person name="Hoyer L.L."/>
            <person name="Hube B."/>
            <person name="Klis F.M."/>
            <person name="Kodira C."/>
            <person name="Lennard N."/>
            <person name="Logue M.E."/>
            <person name="Martin R."/>
            <person name="Neiman A.M."/>
            <person name="Nikolaou E."/>
            <person name="Quail M.A."/>
            <person name="Quinn J."/>
            <person name="Santos M.C."/>
            <person name="Schmitzberger F.F."/>
            <person name="Sherlock G."/>
            <person name="Shah P."/>
            <person name="Silverstein K.A."/>
            <person name="Skrzypek M.S."/>
            <person name="Soll D."/>
            <person name="Staggs R."/>
            <person name="Stansfield I."/>
            <person name="Stumpf M.P."/>
            <person name="Sudbery P.E."/>
            <person name="Srikantha T."/>
            <person name="Zeng Q."/>
            <person name="Berman J."/>
            <person name="Berriman M."/>
            <person name="Heitman J."/>
            <person name="Gow N.A."/>
            <person name="Lorenz M.C."/>
            <person name="Birren B.W."/>
            <person name="Kellis M."/>
            <person name="Cuomo C.A."/>
        </authorList>
    </citation>
    <scope>NUCLEOTIDE SEQUENCE [LARGE SCALE GENOMIC DNA]</scope>
    <source>
        <strain evidence="5">ATCC 6260 / CBS 566 / DSM 6381 / JCM 1539 / NBRC 10279 / NRRL Y-324</strain>
    </source>
</reference>
<keyword evidence="5" id="KW-1185">Reference proteome</keyword>
<evidence type="ECO:0000313" key="5">
    <source>
        <dbReference type="Proteomes" id="UP000001997"/>
    </source>
</evidence>
<feature type="domain" description="FAS1" evidence="3">
    <location>
        <begin position="178"/>
        <end position="332"/>
    </location>
</feature>
<feature type="signal peptide" evidence="2">
    <location>
        <begin position="1"/>
        <end position="18"/>
    </location>
</feature>
<dbReference type="EMBL" id="CH408159">
    <property type="protein sequence ID" value="EDK40362.2"/>
    <property type="molecule type" value="Genomic_DNA"/>
</dbReference>
<dbReference type="GeneID" id="5125098"/>
<name>A5DMF9_PICGU</name>
<dbReference type="Proteomes" id="UP000001997">
    <property type="component" value="Unassembled WGS sequence"/>
</dbReference>
<dbReference type="KEGG" id="pgu:PGUG_04460"/>
<dbReference type="PANTHER" id="PTHR28156">
    <property type="entry name" value="FAS1 DOMAIN-CONTAINING PROTEIN YDR262W"/>
    <property type="match status" value="1"/>
</dbReference>
<dbReference type="InterPro" id="IPR040200">
    <property type="entry name" value="Mug57-like"/>
</dbReference>
<sequence length="345" mass="38818">MKISLALLSVLLVPSIHAKYVVDIEALAAAVKAEEHKRDEAREAGFVAKREEAPTTTETAILYKKEESHPTTTETAILYKKEESYPTTLLIQKREPKNVFSFKDMEMLGDFPDTLKNAKSKREPKNVVSLQELSEDIHDEMISKREAKNVVSLQELSEDIHAEVISKREQQVLADENSSLLQSVLPQMSEISIFAGYIRDDPKIESKTSSSDESMVIIAPSDNAIMTKLDGKKPWEFPTALTGDERKDDGIIQGNLQHFLKSHIVSNFEKQLSSEESDEVVIVTKLLSGDKIKIKQSSLGNFFVAEMDGEWISVDSVKHVDNGFVFVIDEILFAPQSIFYRVRLT</sequence>
<dbReference type="PROSITE" id="PS50213">
    <property type="entry name" value="FAS1"/>
    <property type="match status" value="1"/>
</dbReference>
<dbReference type="OMA" id="DSENWID"/>